<protein>
    <recommendedName>
        <fullName evidence="1">Putative restriction endonuclease domain-containing protein</fullName>
    </recommendedName>
</protein>
<comment type="caution">
    <text evidence="2">The sequence shown here is derived from an EMBL/GenBank/DDBJ whole genome shotgun (WGS) entry which is preliminary data.</text>
</comment>
<accession>A0ABQ2MFJ7</accession>
<dbReference type="InterPro" id="IPR008538">
    <property type="entry name" value="Uma2"/>
</dbReference>
<reference evidence="3" key="1">
    <citation type="journal article" date="2019" name="Int. J. Syst. Evol. Microbiol.">
        <title>The Global Catalogue of Microorganisms (GCM) 10K type strain sequencing project: providing services to taxonomists for standard genome sequencing and annotation.</title>
        <authorList>
            <consortium name="The Broad Institute Genomics Platform"/>
            <consortium name="The Broad Institute Genome Sequencing Center for Infectious Disease"/>
            <person name="Wu L."/>
            <person name="Ma J."/>
        </authorList>
    </citation>
    <scope>NUCLEOTIDE SEQUENCE [LARGE SCALE GENOMIC DNA]</scope>
    <source>
        <strain evidence="3">CGMCC 4.7178</strain>
    </source>
</reference>
<feature type="domain" description="Putative restriction endonuclease" evidence="1">
    <location>
        <begin position="14"/>
        <end position="181"/>
    </location>
</feature>
<dbReference type="EMBL" id="BMMP01000010">
    <property type="protein sequence ID" value="GGO51579.1"/>
    <property type="molecule type" value="Genomic_DNA"/>
</dbReference>
<evidence type="ECO:0000259" key="1">
    <source>
        <dbReference type="Pfam" id="PF05685"/>
    </source>
</evidence>
<dbReference type="RefSeq" id="WP_189037976.1">
    <property type="nucleotide sequence ID" value="NZ_BMMP01000010.1"/>
</dbReference>
<evidence type="ECO:0000313" key="3">
    <source>
        <dbReference type="Proteomes" id="UP000631535"/>
    </source>
</evidence>
<keyword evidence="3" id="KW-1185">Reference proteome</keyword>
<organism evidence="2 3">
    <name type="scientific">Streptomyces daqingensis</name>
    <dbReference type="NCBI Taxonomy" id="1472640"/>
    <lineage>
        <taxon>Bacteria</taxon>
        <taxon>Bacillati</taxon>
        <taxon>Actinomycetota</taxon>
        <taxon>Actinomycetes</taxon>
        <taxon>Kitasatosporales</taxon>
        <taxon>Streptomycetaceae</taxon>
        <taxon>Streptomyces</taxon>
    </lineage>
</organism>
<dbReference type="InterPro" id="IPR011335">
    <property type="entry name" value="Restrct_endonuc-II-like"/>
</dbReference>
<evidence type="ECO:0000313" key="2">
    <source>
        <dbReference type="EMBL" id="GGO51579.1"/>
    </source>
</evidence>
<sequence length="194" mass="21668">MADSSEPSLDDLFELLERMPVPEGYKAEIVEGTVHMAPQRDTHWEIIRRIVRSLEDRFGVDVQVKSDVRIDFPGHKNGFAPDVAKLKEGAVRDARGRWRYQDVEFIAEVVSKGTGADDYGPKLRAYSTAGVPVYLIADPYLGRCHLYTRPKDPAGYRSELTVDFGTPVDLTTTLLGMTLPTASFPREAESRQPG</sequence>
<dbReference type="InterPro" id="IPR012296">
    <property type="entry name" value="Nuclease_put_TT1808"/>
</dbReference>
<dbReference type="Gene3D" id="3.90.1570.10">
    <property type="entry name" value="tt1808, chain A"/>
    <property type="match status" value="1"/>
</dbReference>
<name>A0ABQ2MFJ7_9ACTN</name>
<dbReference type="Pfam" id="PF05685">
    <property type="entry name" value="Uma2"/>
    <property type="match status" value="1"/>
</dbReference>
<dbReference type="PANTHER" id="PTHR35400">
    <property type="entry name" value="SLR1083 PROTEIN"/>
    <property type="match status" value="1"/>
</dbReference>
<dbReference type="SUPFAM" id="SSF52980">
    <property type="entry name" value="Restriction endonuclease-like"/>
    <property type="match status" value="1"/>
</dbReference>
<proteinExistence type="predicted"/>
<gene>
    <name evidence="2" type="ORF">GCM10012287_33930</name>
</gene>
<dbReference type="PANTHER" id="PTHR35400:SF3">
    <property type="entry name" value="SLL1072 PROTEIN"/>
    <property type="match status" value="1"/>
</dbReference>
<dbReference type="Proteomes" id="UP000631535">
    <property type="component" value="Unassembled WGS sequence"/>
</dbReference>
<dbReference type="CDD" id="cd06260">
    <property type="entry name" value="DUF820-like"/>
    <property type="match status" value="1"/>
</dbReference>